<dbReference type="Proteomes" id="UP000297452">
    <property type="component" value="Unassembled WGS sequence"/>
</dbReference>
<keyword evidence="2" id="KW-1185">Reference proteome</keyword>
<comment type="caution">
    <text evidence="1">The sequence shown here is derived from an EMBL/GenBank/DDBJ whole genome shotgun (WGS) entry which is preliminary data.</text>
</comment>
<name>A0A4Z1J3G6_9HELO</name>
<dbReference type="AlphaFoldDB" id="A0A4Z1J3G6"/>
<reference evidence="1 2" key="1">
    <citation type="submission" date="2017-12" db="EMBL/GenBank/DDBJ databases">
        <title>Comparative genomics of Botrytis spp.</title>
        <authorList>
            <person name="Valero-Jimenez C.A."/>
            <person name="Tapia P."/>
            <person name="Veloso J."/>
            <person name="Silva-Moreno E."/>
            <person name="Staats M."/>
            <person name="Valdes J.H."/>
            <person name="Van Kan J.A.L."/>
        </authorList>
    </citation>
    <scope>NUCLEOTIDE SEQUENCE [LARGE SCALE GENOMIC DNA]</scope>
    <source>
        <strain evidence="1 2">MUCL2120</strain>
    </source>
</reference>
<organism evidence="1 2">
    <name type="scientific">Botryotinia narcissicola</name>
    <dbReference type="NCBI Taxonomy" id="278944"/>
    <lineage>
        <taxon>Eukaryota</taxon>
        <taxon>Fungi</taxon>
        <taxon>Dikarya</taxon>
        <taxon>Ascomycota</taxon>
        <taxon>Pezizomycotina</taxon>
        <taxon>Leotiomycetes</taxon>
        <taxon>Helotiales</taxon>
        <taxon>Sclerotiniaceae</taxon>
        <taxon>Botryotinia</taxon>
    </lineage>
</organism>
<sequence length="68" mass="7973">MNFYLIHLIDGDNPCSTKWHAYYPRTTRSEASEKRKHEAANWDVSLNDLLRSALLHLHPDAADYIFSR</sequence>
<protein>
    <submittedName>
        <fullName evidence="1">Uncharacterized protein</fullName>
    </submittedName>
</protein>
<gene>
    <name evidence="1" type="ORF">BOTNAR_0098g00250</name>
</gene>
<evidence type="ECO:0000313" key="2">
    <source>
        <dbReference type="Proteomes" id="UP000297452"/>
    </source>
</evidence>
<accession>A0A4Z1J3G6</accession>
<evidence type="ECO:0000313" key="1">
    <source>
        <dbReference type="EMBL" id="TGO63623.1"/>
    </source>
</evidence>
<proteinExistence type="predicted"/>
<dbReference type="EMBL" id="PQXJ01000098">
    <property type="protein sequence ID" value="TGO63623.1"/>
    <property type="molecule type" value="Genomic_DNA"/>
</dbReference>